<dbReference type="RefSeq" id="WP_020638323.1">
    <property type="nucleotide sequence ID" value="NZ_QHHU01000068.1"/>
</dbReference>
<dbReference type="AlphaFoldDB" id="A0A428W3C3"/>
<proteinExistence type="predicted"/>
<evidence type="ECO:0000259" key="1">
    <source>
        <dbReference type="Pfam" id="PF00561"/>
    </source>
</evidence>
<gene>
    <name evidence="2" type="ORF">DMA12_36145</name>
</gene>
<dbReference type="InterPro" id="IPR029058">
    <property type="entry name" value="AB_hydrolase_fold"/>
</dbReference>
<dbReference type="OrthoDB" id="495620at2"/>
<dbReference type="PRINTS" id="PR00111">
    <property type="entry name" value="ABHYDROLASE"/>
</dbReference>
<accession>A0A428W3C3</accession>
<evidence type="ECO:0000313" key="2">
    <source>
        <dbReference type="EMBL" id="RSM37546.1"/>
    </source>
</evidence>
<evidence type="ECO:0000313" key="3">
    <source>
        <dbReference type="Proteomes" id="UP000286716"/>
    </source>
</evidence>
<dbReference type="InterPro" id="IPR000639">
    <property type="entry name" value="Epox_hydrolase-like"/>
</dbReference>
<comment type="caution">
    <text evidence="2">The sequence shown here is derived from an EMBL/GenBank/DDBJ whole genome shotgun (WGS) entry which is preliminary data.</text>
</comment>
<dbReference type="InterPro" id="IPR000073">
    <property type="entry name" value="AB_hydrolase_1"/>
</dbReference>
<sequence length="262" mass="28320">MGELDLGDGTLSYEERGTGRPVVFLHAGGMTRAMWDEQFAHLAGTHRVLRYDARGAGDSSDPPPEFSHREDLKKLLDTLDVERPVLVGCSFGSRVFLDFAVAHPDRVGGLFLSSPGISGMEFRDPYVLGLVAKTAEAARSGDGPGVLESVLRLWVDGPHRTPAEVDPEVRASCRTMLLDNARKGHPAPVIGTELGAIGRVAELRARTLVVTGDLDSTDIFAVADLVERETPHARHARVPGAAHMVNLEQPARFGELLDEFLA</sequence>
<name>A0A428W3C3_AMYBA</name>
<protein>
    <submittedName>
        <fullName evidence="2">Alpha/beta hydrolase</fullName>
    </submittedName>
</protein>
<organism evidence="2 3">
    <name type="scientific">Amycolatopsis balhimycina DSM 5908</name>
    <dbReference type="NCBI Taxonomy" id="1081091"/>
    <lineage>
        <taxon>Bacteria</taxon>
        <taxon>Bacillati</taxon>
        <taxon>Actinomycetota</taxon>
        <taxon>Actinomycetes</taxon>
        <taxon>Pseudonocardiales</taxon>
        <taxon>Pseudonocardiaceae</taxon>
        <taxon>Amycolatopsis</taxon>
    </lineage>
</organism>
<dbReference type="PANTHER" id="PTHR43194">
    <property type="entry name" value="HYDROLASE ALPHA/BETA FOLD FAMILY"/>
    <property type="match status" value="1"/>
</dbReference>
<dbReference type="Pfam" id="PF00561">
    <property type="entry name" value="Abhydrolase_1"/>
    <property type="match status" value="1"/>
</dbReference>
<keyword evidence="3" id="KW-1185">Reference proteome</keyword>
<dbReference type="EMBL" id="QHHU01000068">
    <property type="protein sequence ID" value="RSM37546.1"/>
    <property type="molecule type" value="Genomic_DNA"/>
</dbReference>
<keyword evidence="2" id="KW-0378">Hydrolase</keyword>
<dbReference type="Proteomes" id="UP000286716">
    <property type="component" value="Unassembled WGS sequence"/>
</dbReference>
<feature type="domain" description="AB hydrolase-1" evidence="1">
    <location>
        <begin position="21"/>
        <end position="249"/>
    </location>
</feature>
<dbReference type="PRINTS" id="PR00412">
    <property type="entry name" value="EPOXHYDRLASE"/>
</dbReference>
<dbReference type="GO" id="GO:0016787">
    <property type="term" value="F:hydrolase activity"/>
    <property type="evidence" value="ECO:0007669"/>
    <property type="project" value="UniProtKB-KW"/>
</dbReference>
<dbReference type="SUPFAM" id="SSF53474">
    <property type="entry name" value="alpha/beta-Hydrolases"/>
    <property type="match status" value="1"/>
</dbReference>
<dbReference type="Gene3D" id="3.40.50.1820">
    <property type="entry name" value="alpha/beta hydrolase"/>
    <property type="match status" value="1"/>
</dbReference>
<dbReference type="PANTHER" id="PTHR43194:SF2">
    <property type="entry name" value="PEROXISOMAL MEMBRANE PROTEIN LPX1"/>
    <property type="match status" value="1"/>
</dbReference>
<dbReference type="InterPro" id="IPR050228">
    <property type="entry name" value="Carboxylesterase_BioH"/>
</dbReference>
<reference evidence="2 3" key="1">
    <citation type="submission" date="2018-05" db="EMBL/GenBank/DDBJ databases">
        <title>Evolution of GPA BGCs.</title>
        <authorList>
            <person name="Waglechner N."/>
            <person name="Wright G.D."/>
        </authorList>
    </citation>
    <scope>NUCLEOTIDE SEQUENCE [LARGE SCALE GENOMIC DNA]</scope>
    <source>
        <strain evidence="2 3">DSM 5908</strain>
    </source>
</reference>